<comment type="caution">
    <text evidence="13">The sequence shown here is derived from an EMBL/GenBank/DDBJ whole genome shotgun (WGS) entry which is preliminary data.</text>
</comment>
<feature type="chain" id="PRO_5043337024" description="G-protein coupled receptors family 2 profile 2 domain-containing protein" evidence="11">
    <location>
        <begin position="22"/>
        <end position="514"/>
    </location>
</feature>
<evidence type="ECO:0000256" key="2">
    <source>
        <dbReference type="ARBA" id="ARBA00008979"/>
    </source>
</evidence>
<keyword evidence="6" id="KW-0297">G-protein coupled receptor</keyword>
<evidence type="ECO:0000256" key="8">
    <source>
        <dbReference type="ARBA" id="ARBA00023170"/>
    </source>
</evidence>
<feature type="signal peptide" evidence="11">
    <location>
        <begin position="1"/>
        <end position="21"/>
    </location>
</feature>
<name>A0AAV0XAG6_9HEMI</name>
<evidence type="ECO:0000313" key="14">
    <source>
        <dbReference type="Proteomes" id="UP001160148"/>
    </source>
</evidence>
<feature type="transmembrane region" description="Helical" evidence="10">
    <location>
        <begin position="201"/>
        <end position="223"/>
    </location>
</feature>
<dbReference type="InterPro" id="IPR010596">
    <property type="entry name" value="Methuselah_N_dom"/>
</dbReference>
<dbReference type="CDD" id="cd15039">
    <property type="entry name" value="7tmB3_Methuselah-like"/>
    <property type="match status" value="1"/>
</dbReference>
<dbReference type="EMBL" id="CARXXK010000004">
    <property type="protein sequence ID" value="CAI6364764.1"/>
    <property type="molecule type" value="Genomic_DNA"/>
</dbReference>
<evidence type="ECO:0000256" key="11">
    <source>
        <dbReference type="SAM" id="SignalP"/>
    </source>
</evidence>
<protein>
    <recommendedName>
        <fullName evidence="12">G-protein coupled receptors family 2 profile 2 domain-containing protein</fullName>
    </recommendedName>
</protein>
<dbReference type="SUPFAM" id="SSF63877">
    <property type="entry name" value="Methuselah ectodomain"/>
    <property type="match status" value="1"/>
</dbReference>
<evidence type="ECO:0000256" key="4">
    <source>
        <dbReference type="ARBA" id="ARBA00022729"/>
    </source>
</evidence>
<evidence type="ECO:0000313" key="13">
    <source>
        <dbReference type="EMBL" id="CAI6364764.1"/>
    </source>
</evidence>
<dbReference type="InterPro" id="IPR017981">
    <property type="entry name" value="GPCR_2-like_7TM"/>
</dbReference>
<dbReference type="InterPro" id="IPR051384">
    <property type="entry name" value="Mth_GPCR"/>
</dbReference>
<keyword evidence="5 10" id="KW-1133">Transmembrane helix</keyword>
<gene>
    <name evidence="13" type="ORF">MEUPH1_LOCUS19553</name>
</gene>
<dbReference type="InterPro" id="IPR036272">
    <property type="entry name" value="Methuselah_N_sf"/>
</dbReference>
<dbReference type="PROSITE" id="PS50261">
    <property type="entry name" value="G_PROTEIN_RECEP_F2_4"/>
    <property type="match status" value="1"/>
</dbReference>
<dbReference type="GO" id="GO:0005886">
    <property type="term" value="C:plasma membrane"/>
    <property type="evidence" value="ECO:0007669"/>
    <property type="project" value="TreeGrafter"/>
</dbReference>
<comment type="subcellular location">
    <subcellularLocation>
        <location evidence="1">Membrane</location>
        <topology evidence="1">Multi-pass membrane protein</topology>
    </subcellularLocation>
</comment>
<dbReference type="Gene3D" id="1.20.1070.10">
    <property type="entry name" value="Rhodopsin 7-helix transmembrane proteins"/>
    <property type="match status" value="1"/>
</dbReference>
<dbReference type="Proteomes" id="UP001160148">
    <property type="component" value="Unassembled WGS sequence"/>
</dbReference>
<evidence type="ECO:0000259" key="12">
    <source>
        <dbReference type="PROSITE" id="PS50261"/>
    </source>
</evidence>
<keyword evidence="14" id="KW-1185">Reference proteome</keyword>
<dbReference type="GO" id="GO:0008528">
    <property type="term" value="F:G protein-coupled peptide receptor activity"/>
    <property type="evidence" value="ECO:0007669"/>
    <property type="project" value="TreeGrafter"/>
</dbReference>
<dbReference type="Pfam" id="PF00002">
    <property type="entry name" value="7tm_2"/>
    <property type="match status" value="1"/>
</dbReference>
<keyword evidence="3 10" id="KW-0812">Transmembrane</keyword>
<sequence length="514" mass="58631">MCSPLPWLPVLLVLLPAAAFADERCPLNVSRPAPENAYLVDDVLWAGEPKKKYRPAAYRPVPGGGYVLCTCQAEACLRKCCPQNWTYDMKGKCSALNASLDVKFEVPEFVNETGTVDAYETGQIHVFYEKLRCYKKYLMVPSLNKTNNFRITIAGWLLNEVGDIIAAPGQFCMDSFPKFNFQTLPVICYPVLENKAIDLDMIHIGNILSLPFLFSTFLVYALIRDLRNLHGKSLMCHIATLFVDKTIKTIRDLGGEYFYPKWCIFSAYAYQSSSLASVFWLNVMCFDLWRTFSTFRPLRRNVQEHEAKKFIIYSIYAWGSTALIRIFTFGMEKYSPFDAIRPDIDIRTCWNRSFSAAMLYFNGPISILLFSNLLMFIHTAIIIVKHMRYARVLSGSESQKNMDHEKGRFMMYLKLFIVMGVGWSTKITLAWVPGLCVFPSVCYVISIVNSLYGVWIFLIVVCKKRVLNLLNKKLCPRFQFFKTSTASTRITNITTPGTSSNTANKDAVEMSTNC</sequence>
<evidence type="ECO:0000256" key="3">
    <source>
        <dbReference type="ARBA" id="ARBA00022692"/>
    </source>
</evidence>
<evidence type="ECO:0000256" key="9">
    <source>
        <dbReference type="ARBA" id="ARBA00023224"/>
    </source>
</evidence>
<keyword evidence="9" id="KW-0807">Transducer</keyword>
<dbReference type="PANTHER" id="PTHR47154:SF2">
    <property type="entry name" value="G-PROTEIN COUPLED RECEPTOR MTH-RELATED"/>
    <property type="match status" value="1"/>
</dbReference>
<proteinExistence type="inferred from homology"/>
<dbReference type="GO" id="GO:0007166">
    <property type="term" value="P:cell surface receptor signaling pathway"/>
    <property type="evidence" value="ECO:0007669"/>
    <property type="project" value="InterPro"/>
</dbReference>
<feature type="domain" description="G-protein coupled receptors family 2 profile 2" evidence="12">
    <location>
        <begin position="198"/>
        <end position="464"/>
    </location>
</feature>
<dbReference type="AlphaFoldDB" id="A0AAV0XAG6"/>
<dbReference type="Pfam" id="PF06652">
    <property type="entry name" value="Methuselah_N"/>
    <property type="match status" value="1"/>
</dbReference>
<reference evidence="13 14" key="1">
    <citation type="submission" date="2023-01" db="EMBL/GenBank/DDBJ databases">
        <authorList>
            <person name="Whitehead M."/>
        </authorList>
    </citation>
    <scope>NUCLEOTIDE SEQUENCE [LARGE SCALE GENOMIC DNA]</scope>
</reference>
<dbReference type="Gene3D" id="2.170.180.11">
    <property type="entry name" value="Methuselah ectodomain, domain 2"/>
    <property type="match status" value="1"/>
</dbReference>
<evidence type="ECO:0000256" key="7">
    <source>
        <dbReference type="ARBA" id="ARBA00023136"/>
    </source>
</evidence>
<evidence type="ECO:0000256" key="10">
    <source>
        <dbReference type="SAM" id="Phobius"/>
    </source>
</evidence>
<accession>A0AAV0XAG6</accession>
<organism evidence="13 14">
    <name type="scientific">Macrosiphum euphorbiae</name>
    <name type="common">potato aphid</name>
    <dbReference type="NCBI Taxonomy" id="13131"/>
    <lineage>
        <taxon>Eukaryota</taxon>
        <taxon>Metazoa</taxon>
        <taxon>Ecdysozoa</taxon>
        <taxon>Arthropoda</taxon>
        <taxon>Hexapoda</taxon>
        <taxon>Insecta</taxon>
        <taxon>Pterygota</taxon>
        <taxon>Neoptera</taxon>
        <taxon>Paraneoptera</taxon>
        <taxon>Hemiptera</taxon>
        <taxon>Sternorrhyncha</taxon>
        <taxon>Aphidomorpha</taxon>
        <taxon>Aphidoidea</taxon>
        <taxon>Aphididae</taxon>
        <taxon>Macrosiphini</taxon>
        <taxon>Macrosiphum</taxon>
    </lineage>
</organism>
<evidence type="ECO:0000256" key="1">
    <source>
        <dbReference type="ARBA" id="ARBA00004141"/>
    </source>
</evidence>
<feature type="transmembrane region" description="Helical" evidence="10">
    <location>
        <begin position="310"/>
        <end position="328"/>
    </location>
</feature>
<feature type="transmembrane region" description="Helical" evidence="10">
    <location>
        <begin position="437"/>
        <end position="462"/>
    </location>
</feature>
<dbReference type="InterPro" id="IPR000832">
    <property type="entry name" value="GPCR_2_secretin-like"/>
</dbReference>
<feature type="transmembrane region" description="Helical" evidence="10">
    <location>
        <begin position="365"/>
        <end position="384"/>
    </location>
</feature>
<evidence type="ECO:0000256" key="6">
    <source>
        <dbReference type="ARBA" id="ARBA00023040"/>
    </source>
</evidence>
<dbReference type="InterPro" id="IPR023311">
    <property type="entry name" value="Methusela_ecto_dom_2"/>
</dbReference>
<feature type="transmembrane region" description="Helical" evidence="10">
    <location>
        <begin position="409"/>
        <end position="431"/>
    </location>
</feature>
<keyword evidence="8" id="KW-0675">Receptor</keyword>
<evidence type="ECO:0000256" key="5">
    <source>
        <dbReference type="ARBA" id="ARBA00022989"/>
    </source>
</evidence>
<dbReference type="PANTHER" id="PTHR47154">
    <property type="entry name" value="G-PROTEIN COUPLED RECEPTOR MTH-RELATED"/>
    <property type="match status" value="1"/>
</dbReference>
<comment type="similarity">
    <text evidence="2">Belongs to the G-protein coupled receptor 2 family. Mth subfamily.</text>
</comment>
<keyword evidence="7 10" id="KW-0472">Membrane</keyword>
<keyword evidence="4 11" id="KW-0732">Signal</keyword>